<dbReference type="InterPro" id="IPR000801">
    <property type="entry name" value="Esterase-like"/>
</dbReference>
<protein>
    <submittedName>
        <fullName evidence="2">Esterase</fullName>
    </submittedName>
</protein>
<dbReference type="EMBL" id="CP025299">
    <property type="protein sequence ID" value="AUG28879.1"/>
    <property type="molecule type" value="Genomic_DNA"/>
</dbReference>
<feature type="transmembrane region" description="Helical" evidence="1">
    <location>
        <begin position="37"/>
        <end position="58"/>
    </location>
</feature>
<sequence>MQIWQLPIIGGAVPIVVHAVAAVFLAVVLVRRWDRRALLWAVIGAVAGAGLAVLAVHLVDRSQVFGADPLPAFVLQWAAGALAASGWAIGAMVGARPWRRIVSAVAVLSFLVSATIGANASFGLNPTLGTLFGIAVDNSIDLPHADNTNGAAPAVPLAQSFVPPAGMPQKGTRGTRNIPATASGFDARPAGIYLPPAALVPNAPALPLVIMMMGHPGNPDPTAISDVLDDFAARNHGLAPIVIVADQVGSAVNDTACADSSAYGRARTYVTQDVVAWAKANLNIIQDPAYWTIAGYSNGGGCALSFGADYPGLWKNILDISGEPFPGSEQVENITKTIFGGDAAAFEASKPVNVLAAAPAGTYAGMTAVFTAGADDPTYRAHADAVAAAAQKAGMTVTRYDIPGAGHTGDALKLGIVEGFTVLYPVLGLSVTPGG</sequence>
<keyword evidence="1" id="KW-1133">Transmembrane helix</keyword>
<accession>A0A2K9DDB9</accession>
<proteinExistence type="predicted"/>
<dbReference type="Pfam" id="PF00756">
    <property type="entry name" value="Esterase"/>
    <property type="match status" value="1"/>
</dbReference>
<feature type="transmembrane region" description="Helical" evidence="1">
    <location>
        <begin position="6"/>
        <end position="30"/>
    </location>
</feature>
<dbReference type="Proteomes" id="UP000233276">
    <property type="component" value="Chromosome"/>
</dbReference>
<evidence type="ECO:0000313" key="2">
    <source>
        <dbReference type="EMBL" id="AUG28879.1"/>
    </source>
</evidence>
<dbReference type="SUPFAM" id="SSF53474">
    <property type="entry name" value="alpha/beta-Hydrolases"/>
    <property type="match status" value="1"/>
</dbReference>
<dbReference type="KEGG" id="mhos:CXR34_04935"/>
<dbReference type="PANTHER" id="PTHR48098">
    <property type="entry name" value="ENTEROCHELIN ESTERASE-RELATED"/>
    <property type="match status" value="1"/>
</dbReference>
<evidence type="ECO:0000313" key="3">
    <source>
        <dbReference type="Proteomes" id="UP000233276"/>
    </source>
</evidence>
<dbReference type="InterPro" id="IPR050583">
    <property type="entry name" value="Mycobacterial_A85_antigen"/>
</dbReference>
<keyword evidence="1" id="KW-0472">Membrane</keyword>
<dbReference type="RefSeq" id="WP_101305775.1">
    <property type="nucleotide sequence ID" value="NZ_CP025299.1"/>
</dbReference>
<gene>
    <name evidence="2" type="ORF">CXR34_04935</name>
</gene>
<dbReference type="AlphaFoldDB" id="A0A2K9DDB9"/>
<feature type="transmembrane region" description="Helical" evidence="1">
    <location>
        <begin position="101"/>
        <end position="122"/>
    </location>
</feature>
<evidence type="ECO:0000256" key="1">
    <source>
        <dbReference type="SAM" id="Phobius"/>
    </source>
</evidence>
<reference evidence="2 3" key="1">
    <citation type="submission" date="2017-12" db="EMBL/GenBank/DDBJ databases">
        <title>Isolation and characterization of estrogens degradatiion strain Microbacterium hominis SJTG1.</title>
        <authorList>
            <person name="Xiong W."/>
            <person name="Yin C."/>
            <person name="Zheng D."/>
            <person name="Liang R."/>
        </authorList>
    </citation>
    <scope>NUCLEOTIDE SEQUENCE [LARGE SCALE GENOMIC DNA]</scope>
    <source>
        <strain evidence="2 3">SJTG1</strain>
    </source>
</reference>
<dbReference type="InterPro" id="IPR029058">
    <property type="entry name" value="AB_hydrolase_fold"/>
</dbReference>
<organism evidence="2 3">
    <name type="scientific">Microbacterium hominis</name>
    <dbReference type="NCBI Taxonomy" id="162426"/>
    <lineage>
        <taxon>Bacteria</taxon>
        <taxon>Bacillati</taxon>
        <taxon>Actinomycetota</taxon>
        <taxon>Actinomycetes</taxon>
        <taxon>Micrococcales</taxon>
        <taxon>Microbacteriaceae</taxon>
        <taxon>Microbacterium</taxon>
    </lineage>
</organism>
<dbReference type="GO" id="GO:0016747">
    <property type="term" value="F:acyltransferase activity, transferring groups other than amino-acyl groups"/>
    <property type="evidence" value="ECO:0007669"/>
    <property type="project" value="TreeGrafter"/>
</dbReference>
<keyword evidence="1" id="KW-0812">Transmembrane</keyword>
<dbReference type="PANTHER" id="PTHR48098:SF1">
    <property type="entry name" value="DIACYLGLYCEROL ACYLTRANSFERASE_MYCOLYLTRANSFERASE AG85A"/>
    <property type="match status" value="1"/>
</dbReference>
<name>A0A2K9DDB9_9MICO</name>
<dbReference type="Gene3D" id="3.40.50.1820">
    <property type="entry name" value="alpha/beta hydrolase"/>
    <property type="match status" value="1"/>
</dbReference>
<feature type="transmembrane region" description="Helical" evidence="1">
    <location>
        <begin position="70"/>
        <end position="89"/>
    </location>
</feature>